<name>A0AAE1FMT5_PETCI</name>
<evidence type="ECO:0000256" key="6">
    <source>
        <dbReference type="SAM" id="MobiDB-lite"/>
    </source>
</evidence>
<keyword evidence="4" id="KW-0539">Nucleus</keyword>
<feature type="domain" description="BTB" evidence="7">
    <location>
        <begin position="31"/>
        <end position="96"/>
    </location>
</feature>
<dbReference type="Pfam" id="PF00096">
    <property type="entry name" value="zf-C2H2"/>
    <property type="match status" value="1"/>
</dbReference>
<reference evidence="9" key="1">
    <citation type="submission" date="2023-10" db="EMBL/GenBank/DDBJ databases">
        <title>Genome assemblies of two species of porcelain crab, Petrolisthes cinctipes and Petrolisthes manimaculis (Anomura: Porcellanidae).</title>
        <authorList>
            <person name="Angst P."/>
        </authorList>
    </citation>
    <scope>NUCLEOTIDE SEQUENCE</scope>
    <source>
        <strain evidence="9">PB745_01</strain>
        <tissue evidence="9">Gill</tissue>
    </source>
</reference>
<feature type="region of interest" description="Disordered" evidence="6">
    <location>
        <begin position="116"/>
        <end position="219"/>
    </location>
</feature>
<dbReference type="GO" id="GO:0003006">
    <property type="term" value="P:developmental process involved in reproduction"/>
    <property type="evidence" value="ECO:0007669"/>
    <property type="project" value="UniProtKB-ARBA"/>
</dbReference>
<protein>
    <recommendedName>
        <fullName evidence="11">Broad-complex</fullName>
    </recommendedName>
</protein>
<evidence type="ECO:0000256" key="4">
    <source>
        <dbReference type="ARBA" id="ARBA00023242"/>
    </source>
</evidence>
<accession>A0AAE1FMT5</accession>
<dbReference type="SUPFAM" id="SSF54695">
    <property type="entry name" value="POZ domain"/>
    <property type="match status" value="1"/>
</dbReference>
<dbReference type="GO" id="GO:0008270">
    <property type="term" value="F:zinc ion binding"/>
    <property type="evidence" value="ECO:0007669"/>
    <property type="project" value="UniProtKB-KW"/>
</dbReference>
<dbReference type="Pfam" id="PF00651">
    <property type="entry name" value="BTB"/>
    <property type="match status" value="1"/>
</dbReference>
<dbReference type="InterPro" id="IPR013087">
    <property type="entry name" value="Znf_C2H2_type"/>
</dbReference>
<gene>
    <name evidence="9" type="ORF">Pcinc_018108</name>
</gene>
<dbReference type="SMART" id="SM00225">
    <property type="entry name" value="BTB"/>
    <property type="match status" value="1"/>
</dbReference>
<feature type="compositionally biased region" description="Basic and acidic residues" evidence="6">
    <location>
        <begin position="124"/>
        <end position="149"/>
    </location>
</feature>
<dbReference type="GO" id="GO:0006357">
    <property type="term" value="P:regulation of transcription by RNA polymerase II"/>
    <property type="evidence" value="ECO:0007669"/>
    <property type="project" value="TreeGrafter"/>
</dbReference>
<dbReference type="FunFam" id="3.30.160.60:FF:000446">
    <property type="entry name" value="Zinc finger protein"/>
    <property type="match status" value="1"/>
</dbReference>
<dbReference type="InterPro" id="IPR011333">
    <property type="entry name" value="SKP1/BTB/POZ_sf"/>
</dbReference>
<feature type="compositionally biased region" description="Basic and acidic residues" evidence="6">
    <location>
        <begin position="239"/>
        <end position="252"/>
    </location>
</feature>
<evidence type="ECO:0000259" key="8">
    <source>
        <dbReference type="PROSITE" id="PS50157"/>
    </source>
</evidence>
<comment type="caution">
    <text evidence="9">The sequence shown here is derived from an EMBL/GenBank/DDBJ whole genome shotgun (WGS) entry which is preliminary data.</text>
</comment>
<dbReference type="CDD" id="cd18315">
    <property type="entry name" value="BTB_POZ_BAB-like"/>
    <property type="match status" value="1"/>
</dbReference>
<evidence type="ECO:0000256" key="2">
    <source>
        <dbReference type="ARBA" id="ARBA00022771"/>
    </source>
</evidence>
<feature type="region of interest" description="Disordered" evidence="6">
    <location>
        <begin position="239"/>
        <end position="274"/>
    </location>
</feature>
<keyword evidence="1" id="KW-0479">Metal-binding</keyword>
<keyword evidence="3" id="KW-0862">Zinc</keyword>
<feature type="compositionally biased region" description="Polar residues" evidence="6">
    <location>
        <begin position="184"/>
        <end position="212"/>
    </location>
</feature>
<keyword evidence="2 5" id="KW-0863">Zinc-finger</keyword>
<dbReference type="PROSITE" id="PS50157">
    <property type="entry name" value="ZINC_FINGER_C2H2_2"/>
    <property type="match status" value="1"/>
</dbReference>
<evidence type="ECO:0000313" key="9">
    <source>
        <dbReference type="EMBL" id="KAK3877153.1"/>
    </source>
</evidence>
<dbReference type="Proteomes" id="UP001286313">
    <property type="component" value="Unassembled WGS sequence"/>
</dbReference>
<evidence type="ECO:0000256" key="5">
    <source>
        <dbReference type="PROSITE-ProRule" id="PRU00042"/>
    </source>
</evidence>
<dbReference type="Gene3D" id="3.30.160.60">
    <property type="entry name" value="Classic Zinc Finger"/>
    <property type="match status" value="2"/>
</dbReference>
<feature type="domain" description="C2H2-type" evidence="8">
    <location>
        <begin position="387"/>
        <end position="416"/>
    </location>
</feature>
<keyword evidence="10" id="KW-1185">Reference proteome</keyword>
<dbReference type="EMBL" id="JAWQEG010001714">
    <property type="protein sequence ID" value="KAK3877153.1"/>
    <property type="molecule type" value="Genomic_DNA"/>
</dbReference>
<dbReference type="PANTHER" id="PTHR23110:SF93">
    <property type="entry name" value="ZINC FINGER AND BTB DOMAIN-CONTAINING PROTEIN 14-LIKE PROTEIN"/>
    <property type="match status" value="1"/>
</dbReference>
<feature type="compositionally biased region" description="Gly residues" evidence="6">
    <location>
        <begin position="265"/>
        <end position="274"/>
    </location>
</feature>
<dbReference type="InterPro" id="IPR051095">
    <property type="entry name" value="Dros_DevTransReg"/>
</dbReference>
<dbReference type="AlphaFoldDB" id="A0AAE1FMT5"/>
<dbReference type="InterPro" id="IPR036236">
    <property type="entry name" value="Znf_C2H2_sf"/>
</dbReference>
<evidence type="ECO:0000256" key="3">
    <source>
        <dbReference type="ARBA" id="ARBA00022833"/>
    </source>
</evidence>
<proteinExistence type="predicted"/>
<dbReference type="SUPFAM" id="SSF57667">
    <property type="entry name" value="beta-beta-alpha zinc fingers"/>
    <property type="match status" value="1"/>
</dbReference>
<evidence type="ECO:0000259" key="7">
    <source>
        <dbReference type="PROSITE" id="PS50097"/>
    </source>
</evidence>
<dbReference type="SMART" id="SM00355">
    <property type="entry name" value="ZnF_C2H2"/>
    <property type="match status" value="2"/>
</dbReference>
<dbReference type="InterPro" id="IPR000210">
    <property type="entry name" value="BTB/POZ_dom"/>
</dbReference>
<evidence type="ECO:0000256" key="1">
    <source>
        <dbReference type="ARBA" id="ARBA00022723"/>
    </source>
</evidence>
<organism evidence="9 10">
    <name type="scientific">Petrolisthes cinctipes</name>
    <name type="common">Flat porcelain crab</name>
    <dbReference type="NCBI Taxonomy" id="88211"/>
    <lineage>
        <taxon>Eukaryota</taxon>
        <taxon>Metazoa</taxon>
        <taxon>Ecdysozoa</taxon>
        <taxon>Arthropoda</taxon>
        <taxon>Crustacea</taxon>
        <taxon>Multicrustacea</taxon>
        <taxon>Malacostraca</taxon>
        <taxon>Eumalacostraca</taxon>
        <taxon>Eucarida</taxon>
        <taxon>Decapoda</taxon>
        <taxon>Pleocyemata</taxon>
        <taxon>Anomura</taxon>
        <taxon>Galatheoidea</taxon>
        <taxon>Porcellanidae</taxon>
        <taxon>Petrolisthes</taxon>
    </lineage>
</organism>
<dbReference type="PANTHER" id="PTHR23110">
    <property type="entry name" value="BTB DOMAIN TRANSCRIPTION FACTOR"/>
    <property type="match status" value="1"/>
</dbReference>
<dbReference type="GO" id="GO:0005634">
    <property type="term" value="C:nucleus"/>
    <property type="evidence" value="ECO:0007669"/>
    <property type="project" value="UniProtKB-ARBA"/>
</dbReference>
<evidence type="ECO:0008006" key="11">
    <source>
        <dbReference type="Google" id="ProtNLM"/>
    </source>
</evidence>
<dbReference type="GO" id="GO:0048513">
    <property type="term" value="P:animal organ development"/>
    <property type="evidence" value="ECO:0007669"/>
    <property type="project" value="UniProtKB-ARBA"/>
</dbReference>
<dbReference type="Gene3D" id="3.30.710.10">
    <property type="entry name" value="Potassium Channel Kv1.1, Chain A"/>
    <property type="match status" value="1"/>
</dbReference>
<dbReference type="PROSITE" id="PS50097">
    <property type="entry name" value="BTB"/>
    <property type="match status" value="1"/>
</dbReference>
<sequence length="456" mass="49497">MEEGILSLRWNNHRSTFFHILSTLHRKEVYSDVTLACSGKFFPVHKLVLSVCSEYFEEMFKHTNCRHPIVVLKDILPDELEALLNYMYAGEANVAQSDLARLIKAAECLRIKGLAVPDEGPQTEGKRPHGESNREDNHHPKRRKYDDRSSSPQTKNSTDEREVNDTESTGDPTTPGKRFGSHHNAATSSVHYQSHSCHQTPSPATQEDTGGSSREESATQDLAEVVLEEQQPLTLIKEELPEPKHEHEDDTSHLTASFHPMNSVDGGGGEAGGGLYDPQMVGSQSQNMLQDIVVQGVAGPSALTGDALAGWDSLPGFPLEGLSADDARSSQALGSGTRVGTTFRGGLVGSGVGPRIGINVGSLSGKAGVSHNVGGSGEGSSDRINKWVCKYPFCGYSTNKASVLRGHTRTHTGEKPFACPYCPHRTAQRGNLNAHIRYKHKILPDNDSSSVSEQQK</sequence>
<evidence type="ECO:0000313" key="10">
    <source>
        <dbReference type="Proteomes" id="UP001286313"/>
    </source>
</evidence>
<dbReference type="GO" id="GO:0048666">
    <property type="term" value="P:neuron development"/>
    <property type="evidence" value="ECO:0007669"/>
    <property type="project" value="UniProtKB-ARBA"/>
</dbReference>